<dbReference type="InterPro" id="IPR015304">
    <property type="entry name" value="ZinT_dom"/>
</dbReference>
<dbReference type="GO" id="GO:0008270">
    <property type="term" value="F:zinc ion binding"/>
    <property type="evidence" value="ECO:0007669"/>
    <property type="project" value="InterPro"/>
</dbReference>
<dbReference type="EMBL" id="FNFK01000031">
    <property type="protein sequence ID" value="SDK44992.1"/>
    <property type="molecule type" value="Genomic_DNA"/>
</dbReference>
<evidence type="ECO:0000256" key="2">
    <source>
        <dbReference type="ARBA" id="ARBA00022833"/>
    </source>
</evidence>
<dbReference type="STRING" id="426701.SAMN04488098_10318"/>
<evidence type="ECO:0000313" key="5">
    <source>
        <dbReference type="Proteomes" id="UP000199433"/>
    </source>
</evidence>
<protein>
    <submittedName>
        <fullName evidence="4">Zinc transport system substrate-binding protein</fullName>
    </submittedName>
</protein>
<accession>A0A1G9BZX9</accession>
<dbReference type="Pfam" id="PF09223">
    <property type="entry name" value="ZinT"/>
    <property type="match status" value="1"/>
</dbReference>
<dbReference type="Gene3D" id="2.40.128.20">
    <property type="match status" value="1"/>
</dbReference>
<gene>
    <name evidence="4" type="ORF">SAMN04488098_10318</name>
</gene>
<evidence type="ECO:0000259" key="3">
    <source>
        <dbReference type="Pfam" id="PF09223"/>
    </source>
</evidence>
<dbReference type="SUPFAM" id="SSF50814">
    <property type="entry name" value="Lipocalins"/>
    <property type="match status" value="1"/>
</dbReference>
<organism evidence="4 5">
    <name type="scientific">Alkalibacterium thalassium</name>
    <dbReference type="NCBI Taxonomy" id="426701"/>
    <lineage>
        <taxon>Bacteria</taxon>
        <taxon>Bacillati</taxon>
        <taxon>Bacillota</taxon>
        <taxon>Bacilli</taxon>
        <taxon>Lactobacillales</taxon>
        <taxon>Carnobacteriaceae</taxon>
        <taxon>Alkalibacterium</taxon>
    </lineage>
</organism>
<name>A0A1G9BZX9_9LACT</name>
<dbReference type="RefSeq" id="WP_091267457.1">
    <property type="nucleotide sequence ID" value="NZ_FNFK01000031.1"/>
</dbReference>
<proteinExistence type="predicted"/>
<keyword evidence="2" id="KW-0862">Zinc</keyword>
<dbReference type="AlphaFoldDB" id="A0A1G9BZX9"/>
<dbReference type="OrthoDB" id="9810636at2"/>
<dbReference type="InterPro" id="IPR012674">
    <property type="entry name" value="Calycin"/>
</dbReference>
<feature type="domain" description="ZinT" evidence="3">
    <location>
        <begin position="93"/>
        <end position="272"/>
    </location>
</feature>
<reference evidence="5" key="1">
    <citation type="submission" date="2016-10" db="EMBL/GenBank/DDBJ databases">
        <authorList>
            <person name="Varghese N."/>
            <person name="Submissions S."/>
        </authorList>
    </citation>
    <scope>NUCLEOTIDE SEQUENCE [LARGE SCALE GENOMIC DNA]</scope>
    <source>
        <strain evidence="5">DSM 19181</strain>
    </source>
</reference>
<evidence type="ECO:0000313" key="4">
    <source>
        <dbReference type="EMBL" id="SDK44992.1"/>
    </source>
</evidence>
<evidence type="ECO:0000256" key="1">
    <source>
        <dbReference type="ARBA" id="ARBA00022729"/>
    </source>
</evidence>
<sequence>MGLAHHYHTGDEVELVASSETAEDSQWQWHTRDSDDQEWSLISAQTTERFSREATLDGLQIKAVLVNDDEEVLEESEPVVVEINEHHGHDETTRRIYRGFFYNDEIGDRDLSDWEGDWQSVYPYLQSGDLDEVFEAKAAESDTMDFDDYVEYYDIGYETDVDRIVIEDDSFTFYYQDGNDYTAEYEYDGYEVLNYQRGNRGVRFIFSSVEGSEEMPRYIQFSDHIISPNESDHFHLYWGDDHDELIDEVTNWPTYYPSELDSEGLVQDMLAH</sequence>
<dbReference type="Proteomes" id="UP000199433">
    <property type="component" value="Unassembled WGS sequence"/>
</dbReference>
<keyword evidence="1" id="KW-0732">Signal</keyword>
<keyword evidence="5" id="KW-1185">Reference proteome</keyword>